<reference evidence="1 2" key="2">
    <citation type="submission" date="2009-02" db="EMBL/GenBank/DDBJ databases">
        <title>Draft genome sequence of Clostridium methylpentosum (DSM 5476).</title>
        <authorList>
            <person name="Sudarsanam P."/>
            <person name="Ley R."/>
            <person name="Guruge J."/>
            <person name="Turnbaugh P.J."/>
            <person name="Mahowald M."/>
            <person name="Liep D."/>
            <person name="Gordon J."/>
        </authorList>
    </citation>
    <scope>NUCLEOTIDE SEQUENCE [LARGE SCALE GENOMIC DNA]</scope>
    <source>
        <strain evidence="1 2">DSM 5476</strain>
    </source>
</reference>
<dbReference type="EMBL" id="ACEC01000040">
    <property type="protein sequence ID" value="EEG31302.1"/>
    <property type="molecule type" value="Genomic_DNA"/>
</dbReference>
<dbReference type="InterPro" id="IPR001387">
    <property type="entry name" value="Cro/C1-type_HTH"/>
</dbReference>
<sequence length="61" mass="6919">MKILGLRQRDIAAALHIAIPTVSQKINNIRPFTLNEAGTLAELLKLETHDLQEYFFQNDIA</sequence>
<dbReference type="Proteomes" id="UP000003340">
    <property type="component" value="Unassembled WGS sequence"/>
</dbReference>
<dbReference type="AlphaFoldDB" id="C0EB82"/>
<proteinExistence type="predicted"/>
<evidence type="ECO:0008006" key="3">
    <source>
        <dbReference type="Google" id="ProtNLM"/>
    </source>
</evidence>
<evidence type="ECO:0000313" key="2">
    <source>
        <dbReference type="Proteomes" id="UP000003340"/>
    </source>
</evidence>
<dbReference type="eggNOG" id="ENOG5032KS1">
    <property type="taxonomic scope" value="Bacteria"/>
</dbReference>
<reference evidence="1 2" key="1">
    <citation type="submission" date="2009-01" db="EMBL/GenBank/DDBJ databases">
        <authorList>
            <person name="Fulton L."/>
            <person name="Clifton S."/>
            <person name="Fulton B."/>
            <person name="Xu J."/>
            <person name="Minx P."/>
            <person name="Pepin K.H."/>
            <person name="Johnson M."/>
            <person name="Bhonagiri V."/>
            <person name="Nash W.E."/>
            <person name="Mardis E.R."/>
            <person name="Wilson R.K."/>
        </authorList>
    </citation>
    <scope>NUCLEOTIDE SEQUENCE [LARGE SCALE GENOMIC DNA]</scope>
    <source>
        <strain evidence="1 2">DSM 5476</strain>
    </source>
</reference>
<gene>
    <name evidence="1" type="ORF">CLOSTMETH_01099</name>
</gene>
<dbReference type="GO" id="GO:0003677">
    <property type="term" value="F:DNA binding"/>
    <property type="evidence" value="ECO:0007669"/>
    <property type="project" value="InterPro"/>
</dbReference>
<name>C0EB82_9FIRM</name>
<evidence type="ECO:0000313" key="1">
    <source>
        <dbReference type="EMBL" id="EEG31302.1"/>
    </source>
</evidence>
<dbReference type="SUPFAM" id="SSF47413">
    <property type="entry name" value="lambda repressor-like DNA-binding domains"/>
    <property type="match status" value="1"/>
</dbReference>
<dbReference type="HOGENOM" id="CLU_066192_46_1_9"/>
<dbReference type="STRING" id="537013.CLOSTMETH_01099"/>
<dbReference type="InterPro" id="IPR010982">
    <property type="entry name" value="Lambda_DNA-bd_dom_sf"/>
</dbReference>
<protein>
    <recommendedName>
        <fullName evidence="3">HTH cro/C1-type domain-containing protein</fullName>
    </recommendedName>
</protein>
<dbReference type="CDD" id="cd00093">
    <property type="entry name" value="HTH_XRE"/>
    <property type="match status" value="1"/>
</dbReference>
<keyword evidence="2" id="KW-1185">Reference proteome</keyword>
<comment type="caution">
    <text evidence="1">The sequence shown here is derived from an EMBL/GenBank/DDBJ whole genome shotgun (WGS) entry which is preliminary data.</text>
</comment>
<organism evidence="1 2">
    <name type="scientific">[Clostridium] methylpentosum DSM 5476</name>
    <dbReference type="NCBI Taxonomy" id="537013"/>
    <lineage>
        <taxon>Bacteria</taxon>
        <taxon>Bacillati</taxon>
        <taxon>Bacillota</taxon>
        <taxon>Clostridia</taxon>
        <taxon>Eubacteriales</taxon>
        <taxon>Oscillospiraceae</taxon>
        <taxon>Oscillospiraceae incertae sedis</taxon>
    </lineage>
</organism>
<accession>C0EB82</accession>
<dbReference type="Gene3D" id="1.10.260.40">
    <property type="entry name" value="lambda repressor-like DNA-binding domains"/>
    <property type="match status" value="1"/>
</dbReference>